<dbReference type="Proteomes" id="UP000036608">
    <property type="component" value="Chromosome"/>
</dbReference>
<reference evidence="2 3" key="1">
    <citation type="journal article" date="2015" name="Genome Announc.">
        <title>Complete Genome Sequence of the Rhizobacterium Pseudomonas trivialis Strain IHBB745 with Multiple Plant Growth-Promoting Activities and Tolerance to Desiccation and Alkalinity.</title>
        <authorList>
            <person name="Gulati A."/>
            <person name="Swarnkar M.K."/>
            <person name="Vyas P."/>
            <person name="Rahi P."/>
            <person name="Thakur R."/>
            <person name="Thakur N."/>
            <person name="Singh A.K."/>
        </authorList>
    </citation>
    <scope>NUCLEOTIDE SEQUENCE [LARGE SCALE GENOMIC DNA]</scope>
    <source>
        <strain evidence="3">745</strain>
    </source>
</reference>
<feature type="domain" description="HTH cro/C1-type" evidence="1">
    <location>
        <begin position="39"/>
        <end position="94"/>
    </location>
</feature>
<organism evidence="2 3">
    <name type="scientific">Pseudomonas trivialis</name>
    <dbReference type="NCBI Taxonomy" id="200450"/>
    <lineage>
        <taxon>Bacteria</taxon>
        <taxon>Pseudomonadati</taxon>
        <taxon>Pseudomonadota</taxon>
        <taxon>Gammaproteobacteria</taxon>
        <taxon>Pseudomonadales</taxon>
        <taxon>Pseudomonadaceae</taxon>
        <taxon>Pseudomonas</taxon>
    </lineage>
</organism>
<name>A0A0H5AFU9_9PSED</name>
<dbReference type="KEGG" id="ptv:AA957_20935"/>
<evidence type="ECO:0000259" key="1">
    <source>
        <dbReference type="PROSITE" id="PS50943"/>
    </source>
</evidence>
<dbReference type="PROSITE" id="PS50943">
    <property type="entry name" value="HTH_CROC1"/>
    <property type="match status" value="1"/>
</dbReference>
<dbReference type="SMART" id="SM00530">
    <property type="entry name" value="HTH_XRE"/>
    <property type="match status" value="1"/>
</dbReference>
<dbReference type="Pfam" id="PF13744">
    <property type="entry name" value="HTH_37"/>
    <property type="match status" value="1"/>
</dbReference>
<dbReference type="RefSeq" id="WP_049711864.1">
    <property type="nucleotide sequence ID" value="NZ_CP011507.1"/>
</dbReference>
<dbReference type="EMBL" id="CP011507">
    <property type="protein sequence ID" value="AKS08490.1"/>
    <property type="molecule type" value="Genomic_DNA"/>
</dbReference>
<dbReference type="InterPro" id="IPR039554">
    <property type="entry name" value="HigA2-like_HTH"/>
</dbReference>
<dbReference type="InterPro" id="IPR010982">
    <property type="entry name" value="Lambda_DNA-bd_dom_sf"/>
</dbReference>
<proteinExistence type="predicted"/>
<reference evidence="3" key="2">
    <citation type="submission" date="2015-05" db="EMBL/GenBank/DDBJ databases">
        <authorList>
            <person name="Swarnkar M.K."/>
            <person name="Vyas P."/>
            <person name="Rahi P."/>
            <person name="Thakur R."/>
            <person name="Thakur N."/>
            <person name="Singh A.K."/>
            <person name="Gulati A."/>
        </authorList>
    </citation>
    <scope>NUCLEOTIDE SEQUENCE [LARGE SCALE GENOMIC DNA]</scope>
    <source>
        <strain evidence="3">745</strain>
    </source>
</reference>
<sequence>MQKHQKAIEIEASSGNVYEDIGQPDASEMQVKAQLAAKIGEILKSRNLTQSQASVILGLSQPKVSEMLRGKFRGISEAKMLECLSLLGRDVQIVISAAPASRAQGRIEVLFA</sequence>
<dbReference type="CDD" id="cd00093">
    <property type="entry name" value="HTH_XRE"/>
    <property type="match status" value="1"/>
</dbReference>
<evidence type="ECO:0000313" key="3">
    <source>
        <dbReference type="Proteomes" id="UP000036608"/>
    </source>
</evidence>
<dbReference type="InterPro" id="IPR001387">
    <property type="entry name" value="Cro/C1-type_HTH"/>
</dbReference>
<dbReference type="Gene3D" id="1.10.260.40">
    <property type="entry name" value="lambda repressor-like DNA-binding domains"/>
    <property type="match status" value="1"/>
</dbReference>
<dbReference type="GO" id="GO:0003677">
    <property type="term" value="F:DNA binding"/>
    <property type="evidence" value="ECO:0007669"/>
    <property type="project" value="InterPro"/>
</dbReference>
<dbReference type="SUPFAM" id="SSF47413">
    <property type="entry name" value="lambda repressor-like DNA-binding domains"/>
    <property type="match status" value="1"/>
</dbReference>
<gene>
    <name evidence="2" type="ORF">AA957_20935</name>
</gene>
<protein>
    <submittedName>
        <fullName evidence="2">XRE family transcriptional regulator</fullName>
    </submittedName>
</protein>
<dbReference type="AlphaFoldDB" id="A0A0H5AFU9"/>
<evidence type="ECO:0000313" key="2">
    <source>
        <dbReference type="EMBL" id="AKS08490.1"/>
    </source>
</evidence>
<dbReference type="OrthoDB" id="129377at2"/>
<accession>A0A0H5AFU9</accession>